<dbReference type="EMBL" id="OFSM01000035">
    <property type="protein sequence ID" value="SOY31946.1"/>
    <property type="molecule type" value="Genomic_DNA"/>
</dbReference>
<dbReference type="AlphaFoldDB" id="A0A2K4ZNE0"/>
<gene>
    <name evidence="1" type="ORF">AMURIS_04698</name>
</gene>
<name>A0A2K4ZNE0_9FIRM</name>
<reference evidence="1 2" key="1">
    <citation type="submission" date="2018-01" db="EMBL/GenBank/DDBJ databases">
        <authorList>
            <person name="Gaut B.S."/>
            <person name="Morton B.R."/>
            <person name="Clegg M.T."/>
            <person name="Duvall M.R."/>
        </authorList>
    </citation>
    <scope>NUCLEOTIDE SEQUENCE [LARGE SCALE GENOMIC DNA]</scope>
    <source>
        <strain evidence="1">GP69</strain>
    </source>
</reference>
<sequence length="33" mass="3488">MKEAAAFCAAASGGAVCDSSSEKGNRNQWYMDM</sequence>
<organism evidence="1 2">
    <name type="scientific">Acetatifactor muris</name>
    <dbReference type="NCBI Taxonomy" id="879566"/>
    <lineage>
        <taxon>Bacteria</taxon>
        <taxon>Bacillati</taxon>
        <taxon>Bacillota</taxon>
        <taxon>Clostridia</taxon>
        <taxon>Lachnospirales</taxon>
        <taxon>Lachnospiraceae</taxon>
        <taxon>Acetatifactor</taxon>
    </lineage>
</organism>
<accession>A0A2K4ZNE0</accession>
<evidence type="ECO:0000313" key="2">
    <source>
        <dbReference type="Proteomes" id="UP000236311"/>
    </source>
</evidence>
<proteinExistence type="predicted"/>
<evidence type="ECO:0000313" key="1">
    <source>
        <dbReference type="EMBL" id="SOY31946.1"/>
    </source>
</evidence>
<protein>
    <submittedName>
        <fullName evidence="1">Uncharacterized protein</fullName>
    </submittedName>
</protein>
<keyword evidence="2" id="KW-1185">Reference proteome</keyword>
<dbReference type="Proteomes" id="UP000236311">
    <property type="component" value="Unassembled WGS sequence"/>
</dbReference>